<dbReference type="AlphaFoldDB" id="A0A0N4Y0K4"/>
<reference evidence="2 3" key="2">
    <citation type="submission" date="2018-11" db="EMBL/GenBank/DDBJ databases">
        <authorList>
            <consortium name="Pathogen Informatics"/>
        </authorList>
    </citation>
    <scope>NUCLEOTIDE SEQUENCE [LARGE SCALE GENOMIC DNA]</scope>
</reference>
<feature type="compositionally biased region" description="Basic and acidic residues" evidence="1">
    <location>
        <begin position="21"/>
        <end position="33"/>
    </location>
</feature>
<evidence type="ECO:0000313" key="2">
    <source>
        <dbReference type="EMBL" id="VDL72657.1"/>
    </source>
</evidence>
<organism evidence="4">
    <name type="scientific">Nippostrongylus brasiliensis</name>
    <name type="common">Rat hookworm</name>
    <dbReference type="NCBI Taxonomy" id="27835"/>
    <lineage>
        <taxon>Eukaryota</taxon>
        <taxon>Metazoa</taxon>
        <taxon>Ecdysozoa</taxon>
        <taxon>Nematoda</taxon>
        <taxon>Chromadorea</taxon>
        <taxon>Rhabditida</taxon>
        <taxon>Rhabditina</taxon>
        <taxon>Rhabditomorpha</taxon>
        <taxon>Strongyloidea</taxon>
        <taxon>Heligmosomidae</taxon>
        <taxon>Nippostrongylus</taxon>
    </lineage>
</organism>
<evidence type="ECO:0000313" key="4">
    <source>
        <dbReference type="WBParaSite" id="NBR_0000906701-mRNA-1"/>
    </source>
</evidence>
<sequence>MVRVQCRSNRVRMARLTQGGCDDRKHRTTDRVSRVHGPKNRNKTTQRRHTVANVRKLLRVAGRRCEADRLRTASRWRGNAEGAVWWWPGLAGRQANRPALWLAPTGFARLLTDREEQREVIGGGSVE</sequence>
<name>A0A0N4Y0K4_NIPBR</name>
<accession>A0A0N4Y0K4</accession>
<dbReference type="WBParaSite" id="NBR_0000906701-mRNA-1">
    <property type="protein sequence ID" value="NBR_0000906701-mRNA-1"/>
    <property type="gene ID" value="NBR_0000906701"/>
</dbReference>
<feature type="region of interest" description="Disordered" evidence="1">
    <location>
        <begin position="20"/>
        <end position="49"/>
    </location>
</feature>
<feature type="compositionally biased region" description="Basic residues" evidence="1">
    <location>
        <begin position="34"/>
        <end position="49"/>
    </location>
</feature>
<dbReference type="EMBL" id="UYSL01020086">
    <property type="protein sequence ID" value="VDL72657.1"/>
    <property type="molecule type" value="Genomic_DNA"/>
</dbReference>
<evidence type="ECO:0000256" key="1">
    <source>
        <dbReference type="SAM" id="MobiDB-lite"/>
    </source>
</evidence>
<reference evidence="4" key="1">
    <citation type="submission" date="2017-02" db="UniProtKB">
        <authorList>
            <consortium name="WormBaseParasite"/>
        </authorList>
    </citation>
    <scope>IDENTIFICATION</scope>
</reference>
<gene>
    <name evidence="2" type="ORF">NBR_LOCUS9068</name>
</gene>
<proteinExistence type="predicted"/>
<evidence type="ECO:0000313" key="3">
    <source>
        <dbReference type="Proteomes" id="UP000271162"/>
    </source>
</evidence>
<protein>
    <submittedName>
        <fullName evidence="4">DUF1534 domain-containing protein</fullName>
    </submittedName>
</protein>
<dbReference type="Proteomes" id="UP000271162">
    <property type="component" value="Unassembled WGS sequence"/>
</dbReference>
<keyword evidence="3" id="KW-1185">Reference proteome</keyword>